<evidence type="ECO:0000256" key="3">
    <source>
        <dbReference type="ARBA" id="ARBA00023159"/>
    </source>
</evidence>
<keyword evidence="4" id="KW-0804">Transcription</keyword>
<dbReference type="InterPro" id="IPR018062">
    <property type="entry name" value="HTH_AraC-typ_CS"/>
</dbReference>
<gene>
    <name evidence="6" type="ORF">D9V41_02380</name>
</gene>
<reference evidence="6 7" key="1">
    <citation type="submission" date="2018-10" db="EMBL/GenBank/DDBJ databases">
        <title>Aeromicrobium sp. 9W16Y-2 whole genome shotgun sequence.</title>
        <authorList>
            <person name="Li F."/>
        </authorList>
    </citation>
    <scope>NUCLEOTIDE SEQUENCE [LARGE SCALE GENOMIC DNA]</scope>
    <source>
        <strain evidence="6 7">9W16Y-2</strain>
    </source>
</reference>
<accession>A0A3L8PQM5</accession>
<dbReference type="Gene3D" id="1.10.10.60">
    <property type="entry name" value="Homeodomain-like"/>
    <property type="match status" value="1"/>
</dbReference>
<evidence type="ECO:0000313" key="6">
    <source>
        <dbReference type="EMBL" id="RLV57494.1"/>
    </source>
</evidence>
<dbReference type="InterPro" id="IPR037923">
    <property type="entry name" value="HTH-like"/>
</dbReference>
<evidence type="ECO:0000259" key="5">
    <source>
        <dbReference type="PROSITE" id="PS01124"/>
    </source>
</evidence>
<keyword evidence="3" id="KW-0010">Activator</keyword>
<keyword evidence="7" id="KW-1185">Reference proteome</keyword>
<keyword evidence="1" id="KW-0805">Transcription regulation</keyword>
<organism evidence="6 7">
    <name type="scientific">Aeromicrobium phragmitis</name>
    <dbReference type="NCBI Taxonomy" id="2478914"/>
    <lineage>
        <taxon>Bacteria</taxon>
        <taxon>Bacillati</taxon>
        <taxon>Actinomycetota</taxon>
        <taxon>Actinomycetes</taxon>
        <taxon>Propionibacteriales</taxon>
        <taxon>Nocardioidaceae</taxon>
        <taxon>Aeromicrobium</taxon>
    </lineage>
</organism>
<dbReference type="Pfam" id="PF02311">
    <property type="entry name" value="AraC_binding"/>
    <property type="match status" value="1"/>
</dbReference>
<keyword evidence="2" id="KW-0238">DNA-binding</keyword>
<comment type="caution">
    <text evidence="6">The sequence shown here is derived from an EMBL/GenBank/DDBJ whole genome shotgun (WGS) entry which is preliminary data.</text>
</comment>
<name>A0A3L8PQM5_9ACTN</name>
<dbReference type="InterPro" id="IPR018060">
    <property type="entry name" value="HTH_AraC"/>
</dbReference>
<dbReference type="PANTHER" id="PTHR46796">
    <property type="entry name" value="HTH-TYPE TRANSCRIPTIONAL ACTIVATOR RHAS-RELATED"/>
    <property type="match status" value="1"/>
</dbReference>
<evidence type="ECO:0000313" key="7">
    <source>
        <dbReference type="Proteomes" id="UP000282515"/>
    </source>
</evidence>
<dbReference type="OrthoDB" id="3172070at2"/>
<dbReference type="EMBL" id="RDBF01000001">
    <property type="protein sequence ID" value="RLV57494.1"/>
    <property type="molecule type" value="Genomic_DNA"/>
</dbReference>
<dbReference type="PROSITE" id="PS01124">
    <property type="entry name" value="HTH_ARAC_FAMILY_2"/>
    <property type="match status" value="1"/>
</dbReference>
<evidence type="ECO:0000256" key="2">
    <source>
        <dbReference type="ARBA" id="ARBA00023125"/>
    </source>
</evidence>
<proteinExistence type="predicted"/>
<evidence type="ECO:0000256" key="1">
    <source>
        <dbReference type="ARBA" id="ARBA00023015"/>
    </source>
</evidence>
<dbReference type="GO" id="GO:0003700">
    <property type="term" value="F:DNA-binding transcription factor activity"/>
    <property type="evidence" value="ECO:0007669"/>
    <property type="project" value="InterPro"/>
</dbReference>
<dbReference type="Pfam" id="PF12833">
    <property type="entry name" value="HTH_18"/>
    <property type="match status" value="1"/>
</dbReference>
<dbReference type="Proteomes" id="UP000282515">
    <property type="component" value="Unassembled WGS sequence"/>
</dbReference>
<dbReference type="RefSeq" id="WP_121792900.1">
    <property type="nucleotide sequence ID" value="NZ_RDBF01000001.1"/>
</dbReference>
<sequence length="274" mass="30024">MEVPGGQQASGHRFRRVDLADGLERMDARIVGEGFSPHRHETYAVGVTRFGVQAFGYRGSRRACLPGQWHVLHPDEPHDGMPGTGDGFGYRILYVDPALVRESLGGLALPFVADPVVDARRVPRVLVDVLADEDTPPDGFRHVEVVAAVAAMLAREGGTRRVPLGPLHEAAVRRVRDAIRDEPARLYRAEDLEVIAGLDRWTLARHFRAAYGTSPSRFRTAQQLQVARRLVLDGRPLAEAAALAGFADQAHLTRMFKRAYGITPAAWRAATSGS</sequence>
<dbReference type="InterPro" id="IPR003313">
    <property type="entry name" value="AraC-bd"/>
</dbReference>
<dbReference type="InterPro" id="IPR050204">
    <property type="entry name" value="AraC_XylS_family_regulators"/>
</dbReference>
<dbReference type="PANTHER" id="PTHR46796:SF2">
    <property type="entry name" value="TRANSCRIPTIONAL REGULATORY PROTEIN"/>
    <property type="match status" value="1"/>
</dbReference>
<dbReference type="SUPFAM" id="SSF51215">
    <property type="entry name" value="Regulatory protein AraC"/>
    <property type="match status" value="1"/>
</dbReference>
<dbReference type="AlphaFoldDB" id="A0A3L8PQM5"/>
<dbReference type="PROSITE" id="PS00041">
    <property type="entry name" value="HTH_ARAC_FAMILY_1"/>
    <property type="match status" value="1"/>
</dbReference>
<feature type="domain" description="HTH araC/xylS-type" evidence="5">
    <location>
        <begin position="173"/>
        <end position="270"/>
    </location>
</feature>
<dbReference type="SMART" id="SM00342">
    <property type="entry name" value="HTH_ARAC"/>
    <property type="match status" value="1"/>
</dbReference>
<dbReference type="InterPro" id="IPR009057">
    <property type="entry name" value="Homeodomain-like_sf"/>
</dbReference>
<dbReference type="SUPFAM" id="SSF46689">
    <property type="entry name" value="Homeodomain-like"/>
    <property type="match status" value="2"/>
</dbReference>
<evidence type="ECO:0000256" key="4">
    <source>
        <dbReference type="ARBA" id="ARBA00023163"/>
    </source>
</evidence>
<protein>
    <submittedName>
        <fullName evidence="6">AraC family transcriptional regulator</fullName>
    </submittedName>
</protein>
<dbReference type="GO" id="GO:0043565">
    <property type="term" value="F:sequence-specific DNA binding"/>
    <property type="evidence" value="ECO:0007669"/>
    <property type="project" value="InterPro"/>
</dbReference>